<sequence>MHRTGGYFARVETFEPFEGKKVIQLFGTDLSTVVRLADRPAPTFIINIITSIDTLVSDDLKGTRWWNGLVIDYATVYNVRQELNSLLRSDPAFFNPVGGVMKKEDRKRFETKISGSILNAEHLDELIEQNYNTLVFQDPPGIPAVKLASLLTLLSTYFKQLPESLIPGKYIPNINSLYLSKEVAPSLLFDAVISKLGENISTLQCLVLLWDTIIVTTADIQKNDEIYLFIADIFMQSILHPDLDDDTAPTVTQLDPTVAVRLVKDFIAVKDKISQMTAAILKSHKKDDRKKKNRLHRKVSRGNRKSVGSLQTSIPSPTEKNDVIAEQAAGATA</sequence>
<keyword evidence="3" id="KW-1185">Reference proteome</keyword>
<evidence type="ECO:0000313" key="3">
    <source>
        <dbReference type="Proteomes" id="UP001165063"/>
    </source>
</evidence>
<feature type="compositionally biased region" description="Basic residues" evidence="1">
    <location>
        <begin position="285"/>
        <end position="304"/>
    </location>
</feature>
<organism evidence="2 3">
    <name type="scientific">Ambrosiozyma monospora</name>
    <name type="common">Yeast</name>
    <name type="synonym">Endomycopsis monosporus</name>
    <dbReference type="NCBI Taxonomy" id="43982"/>
    <lineage>
        <taxon>Eukaryota</taxon>
        <taxon>Fungi</taxon>
        <taxon>Dikarya</taxon>
        <taxon>Ascomycota</taxon>
        <taxon>Saccharomycotina</taxon>
        <taxon>Pichiomycetes</taxon>
        <taxon>Pichiales</taxon>
        <taxon>Pichiaceae</taxon>
        <taxon>Ambrosiozyma</taxon>
    </lineage>
</organism>
<dbReference type="SUPFAM" id="SSF48350">
    <property type="entry name" value="GTPase activation domain, GAP"/>
    <property type="match status" value="1"/>
</dbReference>
<dbReference type="Proteomes" id="UP001165063">
    <property type="component" value="Unassembled WGS sequence"/>
</dbReference>
<reference evidence="2" key="1">
    <citation type="submission" date="2023-04" db="EMBL/GenBank/DDBJ databases">
        <title>Ambrosiozyma monospora NBRC 1965.</title>
        <authorList>
            <person name="Ichikawa N."/>
            <person name="Sato H."/>
            <person name="Tonouchi N."/>
        </authorList>
    </citation>
    <scope>NUCLEOTIDE SEQUENCE</scope>
    <source>
        <strain evidence="2">NBRC 1965</strain>
    </source>
</reference>
<accession>A0A9W6SW04</accession>
<name>A0A9W6SW04_AMBMO</name>
<feature type="region of interest" description="Disordered" evidence="1">
    <location>
        <begin position="285"/>
        <end position="333"/>
    </location>
</feature>
<comment type="caution">
    <text evidence="2">The sequence shown here is derived from an EMBL/GenBank/DDBJ whole genome shotgun (WGS) entry which is preliminary data.</text>
</comment>
<protein>
    <submittedName>
        <fullName evidence="2">Unnamed protein product</fullName>
    </submittedName>
</protein>
<dbReference type="AlphaFoldDB" id="A0A9W6SW04"/>
<evidence type="ECO:0000256" key="1">
    <source>
        <dbReference type="SAM" id="MobiDB-lite"/>
    </source>
</evidence>
<dbReference type="EMBL" id="BSXU01009113">
    <property type="protein sequence ID" value="GME68155.1"/>
    <property type="molecule type" value="Genomic_DNA"/>
</dbReference>
<evidence type="ECO:0000313" key="2">
    <source>
        <dbReference type="EMBL" id="GME68155.1"/>
    </source>
</evidence>
<proteinExistence type="predicted"/>
<feature type="compositionally biased region" description="Polar residues" evidence="1">
    <location>
        <begin position="306"/>
        <end position="318"/>
    </location>
</feature>
<dbReference type="InterPro" id="IPR008936">
    <property type="entry name" value="Rho_GTPase_activation_prot"/>
</dbReference>
<gene>
    <name evidence="2" type="ORF">Amon01_000897800</name>
</gene>